<dbReference type="STRING" id="1121937.GCA_000423125_01177"/>
<sequence length="210" mass="23339">MALPDDTRFRFLIVGAGRSGTSLLTALLDQHSQLEVGFEVGSIAYLRGRELDDEPQRLFAQRTGAFVDCCLQAAADSDAALWGNKVTTEQLAGLNKHNLYHVPALDILDAFFNETLAGLKVIYLLRDGRACVQSKLSRTAQSLEQACESWRYAVEVYTFLQTRPNTLFLRFEELVADPQAELARVLDFLGLTFESSIVSEHSTMHPGMPP</sequence>
<gene>
    <name evidence="1" type="ORF">DCP75_19355</name>
</gene>
<dbReference type="Pfam" id="PF13469">
    <property type="entry name" value="Sulfotransfer_3"/>
    <property type="match status" value="1"/>
</dbReference>
<dbReference type="Proteomes" id="UP000259273">
    <property type="component" value="Unassembled WGS sequence"/>
</dbReference>
<evidence type="ECO:0000313" key="2">
    <source>
        <dbReference type="Proteomes" id="UP000259273"/>
    </source>
</evidence>
<dbReference type="Gene3D" id="3.40.50.300">
    <property type="entry name" value="P-loop containing nucleotide triphosphate hydrolases"/>
    <property type="match status" value="1"/>
</dbReference>
<dbReference type="GO" id="GO:0006044">
    <property type="term" value="P:N-acetylglucosamine metabolic process"/>
    <property type="evidence" value="ECO:0007669"/>
    <property type="project" value="TreeGrafter"/>
</dbReference>
<dbReference type="EMBL" id="DMND01000260">
    <property type="protein sequence ID" value="HAN29832.1"/>
    <property type="molecule type" value="Genomic_DNA"/>
</dbReference>
<dbReference type="PANTHER" id="PTHR10704">
    <property type="entry name" value="CARBOHYDRATE SULFOTRANSFERASE"/>
    <property type="match status" value="1"/>
</dbReference>
<evidence type="ECO:0000313" key="1">
    <source>
        <dbReference type="EMBL" id="HAN29832.1"/>
    </source>
</evidence>
<dbReference type="InterPro" id="IPR027417">
    <property type="entry name" value="P-loop_NTPase"/>
</dbReference>
<feature type="non-terminal residue" evidence="1">
    <location>
        <position position="210"/>
    </location>
</feature>
<organism evidence="1 2">
    <name type="scientific">Haliea salexigens</name>
    <dbReference type="NCBI Taxonomy" id="287487"/>
    <lineage>
        <taxon>Bacteria</taxon>
        <taxon>Pseudomonadati</taxon>
        <taxon>Pseudomonadota</taxon>
        <taxon>Gammaproteobacteria</taxon>
        <taxon>Cellvibrionales</taxon>
        <taxon>Halieaceae</taxon>
        <taxon>Haliea</taxon>
    </lineage>
</organism>
<dbReference type="SUPFAM" id="SSF52540">
    <property type="entry name" value="P-loop containing nucleoside triphosphate hydrolases"/>
    <property type="match status" value="1"/>
</dbReference>
<dbReference type="InterPro" id="IPR051135">
    <property type="entry name" value="Gal/GlcNAc/GalNAc_ST"/>
</dbReference>
<accession>A0A3C1KSZ8</accession>
<evidence type="ECO:0008006" key="3">
    <source>
        <dbReference type="Google" id="ProtNLM"/>
    </source>
</evidence>
<name>A0A3C1KSZ8_9GAMM</name>
<comment type="caution">
    <text evidence="1">The sequence shown here is derived from an EMBL/GenBank/DDBJ whole genome shotgun (WGS) entry which is preliminary data.</text>
</comment>
<protein>
    <recommendedName>
        <fullName evidence="3">Sulfotransferase</fullName>
    </recommendedName>
</protein>
<dbReference type="AlphaFoldDB" id="A0A3C1KSZ8"/>
<proteinExistence type="predicted"/>
<dbReference type="PANTHER" id="PTHR10704:SF44">
    <property type="entry name" value="LD35051P-RELATED"/>
    <property type="match status" value="1"/>
</dbReference>
<dbReference type="GO" id="GO:0001517">
    <property type="term" value="F:N-acetylglucosamine 6-O-sulfotransferase activity"/>
    <property type="evidence" value="ECO:0007669"/>
    <property type="project" value="TreeGrafter"/>
</dbReference>
<dbReference type="GO" id="GO:0006790">
    <property type="term" value="P:sulfur compound metabolic process"/>
    <property type="evidence" value="ECO:0007669"/>
    <property type="project" value="TreeGrafter"/>
</dbReference>
<reference evidence="1 2" key="1">
    <citation type="journal article" date="2018" name="Nat. Biotechnol.">
        <title>A standardized bacterial taxonomy based on genome phylogeny substantially revises the tree of life.</title>
        <authorList>
            <person name="Parks D.H."/>
            <person name="Chuvochina M."/>
            <person name="Waite D.W."/>
            <person name="Rinke C."/>
            <person name="Skarshewski A."/>
            <person name="Chaumeil P.A."/>
            <person name="Hugenholtz P."/>
        </authorList>
    </citation>
    <scope>NUCLEOTIDE SEQUENCE [LARGE SCALE GENOMIC DNA]</scope>
    <source>
        <strain evidence="1">UBA9158</strain>
    </source>
</reference>